<reference evidence="7" key="1">
    <citation type="submission" date="2020-07" db="EMBL/GenBank/DDBJ databases">
        <title>Ethylene signaling mediates host invasion by parasitic plants.</title>
        <authorList>
            <person name="Yoshida S."/>
        </authorList>
    </citation>
    <scope>NUCLEOTIDE SEQUENCE</scope>
    <source>
        <strain evidence="7">Okayama</strain>
    </source>
</reference>
<organism evidence="7 8">
    <name type="scientific">Phtheirospermum japonicum</name>
    <dbReference type="NCBI Taxonomy" id="374723"/>
    <lineage>
        <taxon>Eukaryota</taxon>
        <taxon>Viridiplantae</taxon>
        <taxon>Streptophyta</taxon>
        <taxon>Embryophyta</taxon>
        <taxon>Tracheophyta</taxon>
        <taxon>Spermatophyta</taxon>
        <taxon>Magnoliopsida</taxon>
        <taxon>eudicotyledons</taxon>
        <taxon>Gunneridae</taxon>
        <taxon>Pentapetalae</taxon>
        <taxon>asterids</taxon>
        <taxon>lamiids</taxon>
        <taxon>Lamiales</taxon>
        <taxon>Orobanchaceae</taxon>
        <taxon>Orobanchaceae incertae sedis</taxon>
        <taxon>Phtheirospermum</taxon>
    </lineage>
</organism>
<dbReference type="Proteomes" id="UP000653305">
    <property type="component" value="Unassembled WGS sequence"/>
</dbReference>
<keyword evidence="4" id="KW-0804">Transcription</keyword>
<dbReference type="GO" id="GO:0005634">
    <property type="term" value="C:nucleus"/>
    <property type="evidence" value="ECO:0007669"/>
    <property type="project" value="UniProtKB-SubCell"/>
</dbReference>
<dbReference type="SMART" id="SM00432">
    <property type="entry name" value="MADS"/>
    <property type="match status" value="1"/>
</dbReference>
<dbReference type="GO" id="GO:0000987">
    <property type="term" value="F:cis-regulatory region sequence-specific DNA binding"/>
    <property type="evidence" value="ECO:0007669"/>
    <property type="project" value="InterPro"/>
</dbReference>
<evidence type="ECO:0000256" key="4">
    <source>
        <dbReference type="ARBA" id="ARBA00023163"/>
    </source>
</evidence>
<evidence type="ECO:0000256" key="5">
    <source>
        <dbReference type="ARBA" id="ARBA00023242"/>
    </source>
</evidence>
<evidence type="ECO:0000256" key="3">
    <source>
        <dbReference type="ARBA" id="ARBA00023125"/>
    </source>
</evidence>
<dbReference type="Gene3D" id="3.40.1810.10">
    <property type="entry name" value="Transcription factor, MADS-box"/>
    <property type="match status" value="1"/>
</dbReference>
<proteinExistence type="predicted"/>
<dbReference type="CDD" id="cd00266">
    <property type="entry name" value="MADS_SRF_like"/>
    <property type="match status" value="1"/>
</dbReference>
<evidence type="ECO:0000313" key="7">
    <source>
        <dbReference type="EMBL" id="GFQ04299.1"/>
    </source>
</evidence>
<protein>
    <submittedName>
        <fullName evidence="7">Mads-box transcription factor pheres 2</fullName>
    </submittedName>
</protein>
<dbReference type="SUPFAM" id="SSF55455">
    <property type="entry name" value="SRF-like"/>
    <property type="match status" value="1"/>
</dbReference>
<evidence type="ECO:0000259" key="6">
    <source>
        <dbReference type="PROSITE" id="PS50066"/>
    </source>
</evidence>
<evidence type="ECO:0000256" key="2">
    <source>
        <dbReference type="ARBA" id="ARBA00023015"/>
    </source>
</evidence>
<dbReference type="PROSITE" id="PS50066">
    <property type="entry name" value="MADS_BOX_2"/>
    <property type="match status" value="1"/>
</dbReference>
<evidence type="ECO:0000256" key="1">
    <source>
        <dbReference type="ARBA" id="ARBA00004123"/>
    </source>
</evidence>
<sequence length="207" mass="23363">MSRKKITLAFIKDNTNRKASFRKRRKGLIKKVREISTLCDVDACAITFSPYDQTVEVWPSPEGALAVLARYGAISGRHPRPGKEMDPESFTLQRIKKTRRKTERLCNQNKRSDLELVMYRCMAGMERLDNLDVRDWAEMGRSINQMIRDVQSKLGKFMTEGVGCCDSQAAMAPPPPVAPMDPPPLPPPIGPEYSGLDWDIGALLYPH</sequence>
<keyword evidence="3" id="KW-0238">DNA-binding</keyword>
<dbReference type="InterPro" id="IPR033897">
    <property type="entry name" value="SRF-like_MADS-box"/>
</dbReference>
<keyword evidence="5" id="KW-0539">Nucleus</keyword>
<dbReference type="EMBL" id="BMAC01000928">
    <property type="protein sequence ID" value="GFQ04299.1"/>
    <property type="molecule type" value="Genomic_DNA"/>
</dbReference>
<dbReference type="PRINTS" id="PR00404">
    <property type="entry name" value="MADSDOMAIN"/>
</dbReference>
<keyword evidence="2" id="KW-0805">Transcription regulation</keyword>
<accession>A0A830D341</accession>
<dbReference type="AlphaFoldDB" id="A0A830D341"/>
<dbReference type="InterPro" id="IPR002100">
    <property type="entry name" value="TF_MADSbox"/>
</dbReference>
<dbReference type="InterPro" id="IPR050142">
    <property type="entry name" value="MADS-box/MEF2_TF"/>
</dbReference>
<dbReference type="PANTHER" id="PTHR48019">
    <property type="entry name" value="SERUM RESPONSE FACTOR HOMOLOG"/>
    <property type="match status" value="1"/>
</dbReference>
<dbReference type="GO" id="GO:0046983">
    <property type="term" value="F:protein dimerization activity"/>
    <property type="evidence" value="ECO:0007669"/>
    <property type="project" value="InterPro"/>
</dbReference>
<name>A0A830D341_9LAMI</name>
<dbReference type="InterPro" id="IPR036879">
    <property type="entry name" value="TF_MADSbox_sf"/>
</dbReference>
<keyword evidence="8" id="KW-1185">Reference proteome</keyword>
<comment type="subcellular location">
    <subcellularLocation>
        <location evidence="1">Nucleus</location>
    </subcellularLocation>
</comment>
<gene>
    <name evidence="7" type="ORF">PHJA_002573800</name>
</gene>
<evidence type="ECO:0000313" key="8">
    <source>
        <dbReference type="Proteomes" id="UP000653305"/>
    </source>
</evidence>
<dbReference type="OrthoDB" id="779403at2759"/>
<dbReference type="GO" id="GO:0045944">
    <property type="term" value="P:positive regulation of transcription by RNA polymerase II"/>
    <property type="evidence" value="ECO:0007669"/>
    <property type="project" value="InterPro"/>
</dbReference>
<feature type="domain" description="MADS-box" evidence="6">
    <location>
        <begin position="1"/>
        <end position="49"/>
    </location>
</feature>
<comment type="caution">
    <text evidence="7">The sequence shown here is derived from an EMBL/GenBank/DDBJ whole genome shotgun (WGS) entry which is preliminary data.</text>
</comment>
<dbReference type="Pfam" id="PF00319">
    <property type="entry name" value="SRF-TF"/>
    <property type="match status" value="1"/>
</dbReference>
<dbReference type="GO" id="GO:0000981">
    <property type="term" value="F:DNA-binding transcription factor activity, RNA polymerase II-specific"/>
    <property type="evidence" value="ECO:0007669"/>
    <property type="project" value="InterPro"/>
</dbReference>